<reference evidence="1 2" key="1">
    <citation type="submission" date="2014-04" db="EMBL/GenBank/DDBJ databases">
        <authorList>
            <consortium name="DOE Joint Genome Institute"/>
            <person name="Kuo A."/>
            <person name="Zuccaro A."/>
            <person name="Kohler A."/>
            <person name="Nagy L.G."/>
            <person name="Floudas D."/>
            <person name="Copeland A."/>
            <person name="Barry K.W."/>
            <person name="Cichocki N."/>
            <person name="Veneault-Fourrey C."/>
            <person name="LaButti K."/>
            <person name="Lindquist E.A."/>
            <person name="Lipzen A."/>
            <person name="Lundell T."/>
            <person name="Morin E."/>
            <person name="Murat C."/>
            <person name="Sun H."/>
            <person name="Tunlid A."/>
            <person name="Henrissat B."/>
            <person name="Grigoriev I.V."/>
            <person name="Hibbett D.S."/>
            <person name="Martin F."/>
            <person name="Nordberg H.P."/>
            <person name="Cantor M.N."/>
            <person name="Hua S.X."/>
        </authorList>
    </citation>
    <scope>NUCLEOTIDE SEQUENCE [LARGE SCALE GENOMIC DNA]</scope>
    <source>
        <strain evidence="1 2">MAFF 305830</strain>
    </source>
</reference>
<dbReference type="AlphaFoldDB" id="A0A0C3AWZ9"/>
<accession>A0A0C3AWZ9</accession>
<protein>
    <submittedName>
        <fullName evidence="1">Uncharacterized protein</fullName>
    </submittedName>
</protein>
<organism evidence="1 2">
    <name type="scientific">Serendipita vermifera MAFF 305830</name>
    <dbReference type="NCBI Taxonomy" id="933852"/>
    <lineage>
        <taxon>Eukaryota</taxon>
        <taxon>Fungi</taxon>
        <taxon>Dikarya</taxon>
        <taxon>Basidiomycota</taxon>
        <taxon>Agaricomycotina</taxon>
        <taxon>Agaricomycetes</taxon>
        <taxon>Sebacinales</taxon>
        <taxon>Serendipitaceae</taxon>
        <taxon>Serendipita</taxon>
    </lineage>
</organism>
<sequence>MPSPASLNSLGATTLDETTFVNTPNSLEHDREVVAASPSVIEIASSTSQNRNPRPRLAPLLIISSPSLANIMVYTTSPSPSPLRVRFRPAASRSFSAHLVHWYS</sequence>
<reference evidence="2" key="2">
    <citation type="submission" date="2015-01" db="EMBL/GenBank/DDBJ databases">
        <title>Evolutionary Origins and Diversification of the Mycorrhizal Mutualists.</title>
        <authorList>
            <consortium name="DOE Joint Genome Institute"/>
            <consortium name="Mycorrhizal Genomics Consortium"/>
            <person name="Kohler A."/>
            <person name="Kuo A."/>
            <person name="Nagy L.G."/>
            <person name="Floudas D."/>
            <person name="Copeland A."/>
            <person name="Barry K.W."/>
            <person name="Cichocki N."/>
            <person name="Veneault-Fourrey C."/>
            <person name="LaButti K."/>
            <person name="Lindquist E.A."/>
            <person name="Lipzen A."/>
            <person name="Lundell T."/>
            <person name="Morin E."/>
            <person name="Murat C."/>
            <person name="Riley R."/>
            <person name="Ohm R."/>
            <person name="Sun H."/>
            <person name="Tunlid A."/>
            <person name="Henrissat B."/>
            <person name="Grigoriev I.V."/>
            <person name="Hibbett D.S."/>
            <person name="Martin F."/>
        </authorList>
    </citation>
    <scope>NUCLEOTIDE SEQUENCE [LARGE SCALE GENOMIC DNA]</scope>
    <source>
        <strain evidence="2">MAFF 305830</strain>
    </source>
</reference>
<name>A0A0C3AWZ9_SERVB</name>
<keyword evidence="2" id="KW-1185">Reference proteome</keyword>
<evidence type="ECO:0000313" key="1">
    <source>
        <dbReference type="EMBL" id="KIM24509.1"/>
    </source>
</evidence>
<gene>
    <name evidence="1" type="ORF">M408DRAFT_232355</name>
</gene>
<proteinExistence type="predicted"/>
<evidence type="ECO:0000313" key="2">
    <source>
        <dbReference type="Proteomes" id="UP000054097"/>
    </source>
</evidence>
<dbReference type="EMBL" id="KN824323">
    <property type="protein sequence ID" value="KIM24509.1"/>
    <property type="molecule type" value="Genomic_DNA"/>
</dbReference>
<dbReference type="HOGENOM" id="CLU_2251716_0_0_1"/>
<dbReference type="Proteomes" id="UP000054097">
    <property type="component" value="Unassembled WGS sequence"/>
</dbReference>